<feature type="region of interest" description="Disordered" evidence="1">
    <location>
        <begin position="138"/>
        <end position="177"/>
    </location>
</feature>
<evidence type="ECO:0000256" key="1">
    <source>
        <dbReference type="SAM" id="MobiDB-lite"/>
    </source>
</evidence>
<dbReference type="EMBL" id="CAUZLR010000004">
    <property type="protein sequence ID" value="CAK1239648.1"/>
    <property type="molecule type" value="Genomic_DNA"/>
</dbReference>
<accession>A0ABN9YRG6</accession>
<evidence type="ECO:0000313" key="3">
    <source>
        <dbReference type="Proteomes" id="UP001314261"/>
    </source>
</evidence>
<reference evidence="2 3" key="1">
    <citation type="submission" date="2023-10" db="EMBL/GenBank/DDBJ databases">
        <authorList>
            <person name="Botero Cardona J."/>
        </authorList>
    </citation>
    <scope>NUCLEOTIDE SEQUENCE [LARGE SCALE GENOMIC DNA]</scope>
    <source>
        <strain evidence="2 3">R-54839</strain>
    </source>
</reference>
<sequence>MKFPRQQLQKYRNEPLHFEETLDLNPAIQERFSDLILSVKPVKVTGTIQMDDQDDYLLIASFHADLTLPSSRSLSPVEWATDLAIHETYVEDPKKINRFEEDEAVFPLVNNAVDLSQAVLDNIVSALPLQVLTPEEEAGAPLPEGKDWQVISEADFMQEHPVEASEGENAENDAKLDPRLAKLDDFFKK</sequence>
<name>A0ABN9YRG6_9LACO</name>
<protein>
    <submittedName>
        <fullName evidence="2">Uncharacterized in bacteria (YceD</fullName>
    </submittedName>
</protein>
<dbReference type="Proteomes" id="UP001314261">
    <property type="component" value="Unassembled WGS sequence"/>
</dbReference>
<comment type="caution">
    <text evidence="2">The sequence shown here is derived from an EMBL/GenBank/DDBJ whole genome shotgun (WGS) entry which is preliminary data.</text>
</comment>
<keyword evidence="3" id="KW-1185">Reference proteome</keyword>
<evidence type="ECO:0000313" key="2">
    <source>
        <dbReference type="EMBL" id="CAK1239648.1"/>
    </source>
</evidence>
<dbReference type="RefSeq" id="WP_187753732.1">
    <property type="nucleotide sequence ID" value="NZ_CAUZLR010000004.1"/>
</dbReference>
<dbReference type="InterPro" id="IPR003772">
    <property type="entry name" value="YceD"/>
</dbReference>
<dbReference type="Pfam" id="PF02620">
    <property type="entry name" value="YceD"/>
    <property type="match status" value="1"/>
</dbReference>
<organism evidence="2 3">
    <name type="scientific">Fructobacillus fructosus</name>
    <dbReference type="NCBI Taxonomy" id="1631"/>
    <lineage>
        <taxon>Bacteria</taxon>
        <taxon>Bacillati</taxon>
        <taxon>Bacillota</taxon>
        <taxon>Bacilli</taxon>
        <taxon>Lactobacillales</taxon>
        <taxon>Lactobacillaceae</taxon>
        <taxon>Fructobacillus</taxon>
    </lineage>
</organism>
<gene>
    <name evidence="2" type="ORF">R54839_PPFHFPJH_00833</name>
</gene>
<proteinExistence type="predicted"/>